<organism evidence="1 2">
    <name type="scientific">Penicillium desertorum</name>
    <dbReference type="NCBI Taxonomy" id="1303715"/>
    <lineage>
        <taxon>Eukaryota</taxon>
        <taxon>Fungi</taxon>
        <taxon>Dikarya</taxon>
        <taxon>Ascomycota</taxon>
        <taxon>Pezizomycotina</taxon>
        <taxon>Eurotiomycetes</taxon>
        <taxon>Eurotiomycetidae</taxon>
        <taxon>Eurotiales</taxon>
        <taxon>Aspergillaceae</taxon>
        <taxon>Penicillium</taxon>
    </lineage>
</organism>
<dbReference type="AlphaFoldDB" id="A0A9W9WJK2"/>
<protein>
    <submittedName>
        <fullName evidence="1">Uncharacterized protein</fullName>
    </submittedName>
</protein>
<dbReference type="OrthoDB" id="5584477at2759"/>
<accession>A0A9W9WJK2</accession>
<comment type="caution">
    <text evidence="1">The sequence shown here is derived from an EMBL/GenBank/DDBJ whole genome shotgun (WGS) entry which is preliminary data.</text>
</comment>
<keyword evidence="2" id="KW-1185">Reference proteome</keyword>
<reference evidence="1" key="2">
    <citation type="journal article" date="2023" name="IMA Fungus">
        <title>Comparative genomic study of the Penicillium genus elucidates a diverse pangenome and 15 lateral gene transfer events.</title>
        <authorList>
            <person name="Petersen C."/>
            <person name="Sorensen T."/>
            <person name="Nielsen M.R."/>
            <person name="Sondergaard T.E."/>
            <person name="Sorensen J.L."/>
            <person name="Fitzpatrick D.A."/>
            <person name="Frisvad J.C."/>
            <person name="Nielsen K.L."/>
        </authorList>
    </citation>
    <scope>NUCLEOTIDE SEQUENCE</scope>
    <source>
        <strain evidence="1">IBT 17660</strain>
    </source>
</reference>
<reference evidence="1" key="1">
    <citation type="submission" date="2022-12" db="EMBL/GenBank/DDBJ databases">
        <authorList>
            <person name="Petersen C."/>
        </authorList>
    </citation>
    <scope>NUCLEOTIDE SEQUENCE</scope>
    <source>
        <strain evidence="1">IBT 17660</strain>
    </source>
</reference>
<dbReference type="EMBL" id="JAPWDO010000006">
    <property type="protein sequence ID" value="KAJ5465921.1"/>
    <property type="molecule type" value="Genomic_DNA"/>
</dbReference>
<dbReference type="Proteomes" id="UP001147760">
    <property type="component" value="Unassembled WGS sequence"/>
</dbReference>
<gene>
    <name evidence="1" type="ORF">N7530_009708</name>
</gene>
<name>A0A9W9WJK2_9EURO</name>
<proteinExistence type="predicted"/>
<evidence type="ECO:0000313" key="1">
    <source>
        <dbReference type="EMBL" id="KAJ5465921.1"/>
    </source>
</evidence>
<sequence>MANNSHIRIIEESPIRNGLDTFRVSFKSIYEGRSLSYTSDALNHLTNTDIQNSTLDLLFALRNLSTTRLLPSKTSHGTLQNDLRKLISAAASKAFDSSCTPWLHKTSSFVNSSEYRQDVNRVLKSELGPLYIGLPDFRSIFFRGVSSLQSVSDTVFEKYTKGRNTLFTKGWKGWPKNANQEDILNYSTAERKLDIGFVSNANVEKDTPYQWS</sequence>
<evidence type="ECO:0000313" key="2">
    <source>
        <dbReference type="Proteomes" id="UP001147760"/>
    </source>
</evidence>